<accession>A0A512BHX0</accession>
<dbReference type="InterPro" id="IPR005122">
    <property type="entry name" value="Uracil-DNA_glycosylase-like"/>
</dbReference>
<sequence length="266" mass="30626">MPMVLNNENLKIRELLACVLGIEPAEIESYYKSITVSFNQKLETSYSGFISVPKFKNVKFKNEATKENWENASLTGIDLPLFFQPSETSCKTVAVVGIDPLRKRKDFTSFHSGNVIIGTPYGFHSSYYRESRGRTKVYYDLIKHLVFKGYNTYVTDIFKIWMNDYHRSERDSFSMKNELLLAKECLENELEIVKPKIVVAFGEFAEKTCRNVLIGTTLEAKILPLPHPSGRNTRWNQILDKPRDCERKAAFLIQEVDRCLKSEPAS</sequence>
<dbReference type="InterPro" id="IPR036895">
    <property type="entry name" value="Uracil-DNA_glycosylase-like_sf"/>
</dbReference>
<dbReference type="Proteomes" id="UP000321513">
    <property type="component" value="Unassembled WGS sequence"/>
</dbReference>
<evidence type="ECO:0000313" key="2">
    <source>
        <dbReference type="EMBL" id="GEO11553.1"/>
    </source>
</evidence>
<dbReference type="RefSeq" id="WP_147205656.1">
    <property type="nucleotide sequence ID" value="NZ_BJYT01000024.1"/>
</dbReference>
<dbReference type="OrthoDB" id="494984at2"/>
<dbReference type="Gene3D" id="3.40.470.10">
    <property type="entry name" value="Uracil-DNA glycosylase-like domain"/>
    <property type="match status" value="1"/>
</dbReference>
<dbReference type="EMBL" id="BJYT01000024">
    <property type="protein sequence ID" value="GEO11553.1"/>
    <property type="molecule type" value="Genomic_DNA"/>
</dbReference>
<dbReference type="SUPFAM" id="SSF52141">
    <property type="entry name" value="Uracil-DNA glycosylase-like"/>
    <property type="match status" value="1"/>
</dbReference>
<organism evidence="2 3">
    <name type="scientific">Segetibacter aerophilus</name>
    <dbReference type="NCBI Taxonomy" id="670293"/>
    <lineage>
        <taxon>Bacteria</taxon>
        <taxon>Pseudomonadati</taxon>
        <taxon>Bacteroidota</taxon>
        <taxon>Chitinophagia</taxon>
        <taxon>Chitinophagales</taxon>
        <taxon>Chitinophagaceae</taxon>
        <taxon>Segetibacter</taxon>
    </lineage>
</organism>
<dbReference type="AlphaFoldDB" id="A0A512BHX0"/>
<gene>
    <name evidence="2" type="ORF">SAE01_40490</name>
</gene>
<proteinExistence type="predicted"/>
<dbReference type="Pfam" id="PF03167">
    <property type="entry name" value="UDG"/>
    <property type="match status" value="1"/>
</dbReference>
<keyword evidence="3" id="KW-1185">Reference proteome</keyword>
<name>A0A512BHX0_9BACT</name>
<protein>
    <recommendedName>
        <fullName evidence="1">Uracil-DNA glycosylase-like domain-containing protein</fullName>
    </recommendedName>
</protein>
<evidence type="ECO:0000259" key="1">
    <source>
        <dbReference type="Pfam" id="PF03167"/>
    </source>
</evidence>
<evidence type="ECO:0000313" key="3">
    <source>
        <dbReference type="Proteomes" id="UP000321513"/>
    </source>
</evidence>
<comment type="caution">
    <text evidence="2">The sequence shown here is derived from an EMBL/GenBank/DDBJ whole genome shotgun (WGS) entry which is preliminary data.</text>
</comment>
<feature type="domain" description="Uracil-DNA glycosylase-like" evidence="1">
    <location>
        <begin position="94"/>
        <end position="241"/>
    </location>
</feature>
<reference evidence="2 3" key="1">
    <citation type="submission" date="2019-07" db="EMBL/GenBank/DDBJ databases">
        <title>Whole genome shotgun sequence of Segetibacter aerophilus NBRC 106135.</title>
        <authorList>
            <person name="Hosoyama A."/>
            <person name="Uohara A."/>
            <person name="Ohji S."/>
            <person name="Ichikawa N."/>
        </authorList>
    </citation>
    <scope>NUCLEOTIDE SEQUENCE [LARGE SCALE GENOMIC DNA]</scope>
    <source>
        <strain evidence="2 3">NBRC 106135</strain>
    </source>
</reference>